<evidence type="ECO:0000256" key="4">
    <source>
        <dbReference type="PROSITE-ProRule" id="PRU00302"/>
    </source>
</evidence>
<evidence type="ECO:0000256" key="2">
    <source>
        <dbReference type="ARBA" id="ARBA00022737"/>
    </source>
</evidence>
<dbReference type="InterPro" id="IPR000436">
    <property type="entry name" value="Sushi_SCR_CCP_dom"/>
</dbReference>
<dbReference type="AlphaFoldDB" id="A0A9D4CQ94"/>
<comment type="caution">
    <text evidence="7">The sequence shown here is derived from an EMBL/GenBank/DDBJ whole genome shotgun (WGS) entry which is preliminary data.</text>
</comment>
<feature type="disulfide bond" evidence="4">
    <location>
        <begin position="92"/>
        <end position="119"/>
    </location>
</feature>
<keyword evidence="8" id="KW-1185">Reference proteome</keyword>
<dbReference type="PROSITE" id="PS50923">
    <property type="entry name" value="SUSHI"/>
    <property type="match status" value="2"/>
</dbReference>
<reference evidence="7" key="1">
    <citation type="journal article" date="2019" name="bioRxiv">
        <title>The Genome of the Zebra Mussel, Dreissena polymorpha: A Resource for Invasive Species Research.</title>
        <authorList>
            <person name="McCartney M.A."/>
            <person name="Auch B."/>
            <person name="Kono T."/>
            <person name="Mallez S."/>
            <person name="Zhang Y."/>
            <person name="Obille A."/>
            <person name="Becker A."/>
            <person name="Abrahante J.E."/>
            <person name="Garbe J."/>
            <person name="Badalamenti J.P."/>
            <person name="Herman A."/>
            <person name="Mangelson H."/>
            <person name="Liachko I."/>
            <person name="Sullivan S."/>
            <person name="Sone E.D."/>
            <person name="Koren S."/>
            <person name="Silverstein K.A.T."/>
            <person name="Beckman K.B."/>
            <person name="Gohl D.M."/>
        </authorList>
    </citation>
    <scope>NUCLEOTIDE SEQUENCE</scope>
    <source>
        <strain evidence="7">Duluth1</strain>
        <tissue evidence="7">Whole animal</tissue>
    </source>
</reference>
<dbReference type="SUPFAM" id="SSF57535">
    <property type="entry name" value="Complement control module/SCR domain"/>
    <property type="match status" value="3"/>
</dbReference>
<dbReference type="InterPro" id="IPR007110">
    <property type="entry name" value="Ig-like_dom"/>
</dbReference>
<feature type="domain" description="Sushi" evidence="6">
    <location>
        <begin position="64"/>
        <end position="121"/>
    </location>
</feature>
<dbReference type="EMBL" id="JAIWYP010000012">
    <property type="protein sequence ID" value="KAH3729197.1"/>
    <property type="molecule type" value="Genomic_DNA"/>
</dbReference>
<feature type="domain" description="Sushi" evidence="6">
    <location>
        <begin position="6"/>
        <end position="63"/>
    </location>
</feature>
<dbReference type="PANTHER" id="PTHR45656:SF4">
    <property type="entry name" value="PROTEIN CBR-CLEC-78"/>
    <property type="match status" value="1"/>
</dbReference>
<dbReference type="InterPro" id="IPR035976">
    <property type="entry name" value="Sushi/SCR/CCP_sf"/>
</dbReference>
<evidence type="ECO:0000259" key="6">
    <source>
        <dbReference type="PROSITE" id="PS50923"/>
    </source>
</evidence>
<gene>
    <name evidence="7" type="ORF">DPMN_055163</name>
</gene>
<accession>A0A9D4CQ94</accession>
<dbReference type="Pfam" id="PF00084">
    <property type="entry name" value="Sushi"/>
    <property type="match status" value="3"/>
</dbReference>
<sequence length="165" mass="17393">MLLFHTGCPALQNILHGNVNSSGLNNGDTASYACELGYTLSSSVTRFCTINRTWNSSEPSCDLTTCSSPLAPVNGALQLNGSSFGDRAIYSCNVGYFLSSSYSDTCNASGQWDTPVTTCTLHNCGNLSNPPNGLINFSATTYGAIANYFCDVGYNLNGSKSSTCN</sequence>
<keyword evidence="2" id="KW-0677">Repeat</keyword>
<dbReference type="InterPro" id="IPR051277">
    <property type="entry name" value="SEZ6_CSMD_C4BPB_Regulators"/>
</dbReference>
<evidence type="ECO:0000256" key="1">
    <source>
        <dbReference type="ARBA" id="ARBA00022729"/>
    </source>
</evidence>
<keyword evidence="3 4" id="KW-1015">Disulfide bond</keyword>
<dbReference type="Gene3D" id="2.10.70.10">
    <property type="entry name" value="Complement Module, domain 1"/>
    <property type="match status" value="3"/>
</dbReference>
<name>A0A9D4CQ94_DREPO</name>
<dbReference type="SMART" id="SM00032">
    <property type="entry name" value="CCP"/>
    <property type="match status" value="3"/>
</dbReference>
<dbReference type="PANTHER" id="PTHR45656">
    <property type="entry name" value="PROTEIN CBR-CLEC-78"/>
    <property type="match status" value="1"/>
</dbReference>
<evidence type="ECO:0000259" key="5">
    <source>
        <dbReference type="PROSITE" id="PS50835"/>
    </source>
</evidence>
<keyword evidence="4" id="KW-0768">Sushi</keyword>
<proteinExistence type="predicted"/>
<reference evidence="7" key="2">
    <citation type="submission" date="2020-11" db="EMBL/GenBank/DDBJ databases">
        <authorList>
            <person name="McCartney M.A."/>
            <person name="Auch B."/>
            <person name="Kono T."/>
            <person name="Mallez S."/>
            <person name="Becker A."/>
            <person name="Gohl D.M."/>
            <person name="Silverstein K.A.T."/>
            <person name="Koren S."/>
            <person name="Bechman K.B."/>
            <person name="Herman A."/>
            <person name="Abrahante J.E."/>
            <person name="Garbe J."/>
        </authorList>
    </citation>
    <scope>NUCLEOTIDE SEQUENCE</scope>
    <source>
        <strain evidence="7">Duluth1</strain>
        <tissue evidence="7">Whole animal</tissue>
    </source>
</reference>
<feature type="disulfide bond" evidence="4">
    <location>
        <begin position="34"/>
        <end position="61"/>
    </location>
</feature>
<dbReference type="CDD" id="cd00033">
    <property type="entry name" value="CCP"/>
    <property type="match status" value="3"/>
</dbReference>
<keyword evidence="1" id="KW-0732">Signal</keyword>
<evidence type="ECO:0000313" key="8">
    <source>
        <dbReference type="Proteomes" id="UP000828390"/>
    </source>
</evidence>
<dbReference type="PROSITE" id="PS50835">
    <property type="entry name" value="IG_LIKE"/>
    <property type="match status" value="1"/>
</dbReference>
<dbReference type="Proteomes" id="UP000828390">
    <property type="component" value="Unassembled WGS sequence"/>
</dbReference>
<comment type="caution">
    <text evidence="4">Lacks conserved residue(s) required for the propagation of feature annotation.</text>
</comment>
<protein>
    <submittedName>
        <fullName evidence="7">Uncharacterized protein</fullName>
    </submittedName>
</protein>
<evidence type="ECO:0000256" key="3">
    <source>
        <dbReference type="ARBA" id="ARBA00023157"/>
    </source>
</evidence>
<evidence type="ECO:0000313" key="7">
    <source>
        <dbReference type="EMBL" id="KAH3729197.1"/>
    </source>
</evidence>
<feature type="domain" description="Ig-like" evidence="5">
    <location>
        <begin position="9"/>
        <end position="109"/>
    </location>
</feature>
<organism evidence="7 8">
    <name type="scientific">Dreissena polymorpha</name>
    <name type="common">Zebra mussel</name>
    <name type="synonym">Mytilus polymorpha</name>
    <dbReference type="NCBI Taxonomy" id="45954"/>
    <lineage>
        <taxon>Eukaryota</taxon>
        <taxon>Metazoa</taxon>
        <taxon>Spiralia</taxon>
        <taxon>Lophotrochozoa</taxon>
        <taxon>Mollusca</taxon>
        <taxon>Bivalvia</taxon>
        <taxon>Autobranchia</taxon>
        <taxon>Heteroconchia</taxon>
        <taxon>Euheterodonta</taxon>
        <taxon>Imparidentia</taxon>
        <taxon>Neoheterodontei</taxon>
        <taxon>Myida</taxon>
        <taxon>Dreissenoidea</taxon>
        <taxon>Dreissenidae</taxon>
        <taxon>Dreissena</taxon>
    </lineage>
</organism>